<proteinExistence type="predicted"/>
<evidence type="ECO:0000313" key="2">
    <source>
        <dbReference type="Proteomes" id="UP000481153"/>
    </source>
</evidence>
<gene>
    <name evidence="1" type="ORF">Ae201684_008599</name>
</gene>
<comment type="caution">
    <text evidence="1">The sequence shown here is derived from an EMBL/GenBank/DDBJ whole genome shotgun (WGS) entry which is preliminary data.</text>
</comment>
<dbReference type="Gene3D" id="3.30.559.10">
    <property type="entry name" value="Chloramphenicol acetyltransferase-like domain"/>
    <property type="match status" value="1"/>
</dbReference>
<dbReference type="EMBL" id="VJMJ01000106">
    <property type="protein sequence ID" value="KAF0734748.1"/>
    <property type="molecule type" value="Genomic_DNA"/>
</dbReference>
<evidence type="ECO:0008006" key="3">
    <source>
        <dbReference type="Google" id="ProtNLM"/>
    </source>
</evidence>
<name>A0A6G0X4I0_9STRA</name>
<dbReference type="VEuPathDB" id="FungiDB:AeMF1_003516"/>
<organism evidence="1 2">
    <name type="scientific">Aphanomyces euteiches</name>
    <dbReference type="NCBI Taxonomy" id="100861"/>
    <lineage>
        <taxon>Eukaryota</taxon>
        <taxon>Sar</taxon>
        <taxon>Stramenopiles</taxon>
        <taxon>Oomycota</taxon>
        <taxon>Saprolegniomycetes</taxon>
        <taxon>Saprolegniales</taxon>
        <taxon>Verrucalvaceae</taxon>
        <taxon>Aphanomyces</taxon>
    </lineage>
</organism>
<accession>A0A6G0X4I0</accession>
<dbReference type="InterPro" id="IPR023213">
    <property type="entry name" value="CAT-like_dom_sf"/>
</dbReference>
<protein>
    <recommendedName>
        <fullName evidence="3">Condensation domain-containing protein</fullName>
    </recommendedName>
</protein>
<sequence length="391" mass="43204">METIQLLPSEYNATIYTPISSITFYTTTTASHASTKAYLQERVNAIVQANPWLSGRLRSGWFGANLTLEFDPNGRPLAVEEAHLPELSPQLEFAKLVTLCSPFDVVASTAVLHSDVALFRVTWITISDTQGALYFSLSHGLGDGYTYYRLYGMLSAKTTVQALMPTRILDFDERLDAAVQGGNDSSSLVTSVSFAFNMVKTMALSPGPPRFTMHTFNPEWIAEEKAKYKEESPVGYVSTNDVLTSWALRTTGCDVGFMAINCRGRVDGVDHQHAGNYQFVLGYQPQDYSSPGLIRESITTNRYRRARSGSFPAMWTTSTAIITSWVTLYEAAELPGWAMVEHLPAVCGNTPLTALVVFFQRTPTSIGVTFASRMDLKLDNDRAVAPRAAWH</sequence>
<dbReference type="Proteomes" id="UP000481153">
    <property type="component" value="Unassembled WGS sequence"/>
</dbReference>
<dbReference type="AlphaFoldDB" id="A0A6G0X4I0"/>
<reference evidence="1 2" key="1">
    <citation type="submission" date="2019-07" db="EMBL/GenBank/DDBJ databases">
        <title>Genomics analysis of Aphanomyces spp. identifies a new class of oomycete effector associated with host adaptation.</title>
        <authorList>
            <person name="Gaulin E."/>
        </authorList>
    </citation>
    <scope>NUCLEOTIDE SEQUENCE [LARGE SCALE GENOMIC DNA]</scope>
    <source>
        <strain evidence="1 2">ATCC 201684</strain>
    </source>
</reference>
<keyword evidence="2" id="KW-1185">Reference proteome</keyword>
<evidence type="ECO:0000313" key="1">
    <source>
        <dbReference type="EMBL" id="KAF0734748.1"/>
    </source>
</evidence>